<dbReference type="InterPro" id="IPR001647">
    <property type="entry name" value="HTH_TetR"/>
</dbReference>
<evidence type="ECO:0000256" key="3">
    <source>
        <dbReference type="ARBA" id="ARBA00023163"/>
    </source>
</evidence>
<feature type="region of interest" description="Disordered" evidence="5">
    <location>
        <begin position="1"/>
        <end position="29"/>
    </location>
</feature>
<feature type="domain" description="HTH tetR-type" evidence="6">
    <location>
        <begin position="29"/>
        <end position="89"/>
    </location>
</feature>
<evidence type="ECO:0000313" key="7">
    <source>
        <dbReference type="EMBL" id="MCK9685424.1"/>
    </source>
</evidence>
<evidence type="ECO:0000256" key="5">
    <source>
        <dbReference type="SAM" id="MobiDB-lite"/>
    </source>
</evidence>
<feature type="DNA-binding region" description="H-T-H motif" evidence="4">
    <location>
        <begin position="52"/>
        <end position="71"/>
    </location>
</feature>
<dbReference type="PRINTS" id="PR00455">
    <property type="entry name" value="HTHTETR"/>
</dbReference>
<accession>A0A9X1YFH9</accession>
<gene>
    <name evidence="7" type="ORF">LPC04_06855</name>
</gene>
<dbReference type="InterPro" id="IPR050109">
    <property type="entry name" value="HTH-type_TetR-like_transc_reg"/>
</dbReference>
<dbReference type="PANTHER" id="PTHR30055">
    <property type="entry name" value="HTH-TYPE TRANSCRIPTIONAL REGULATOR RUTR"/>
    <property type="match status" value="1"/>
</dbReference>
<dbReference type="GO" id="GO:0003700">
    <property type="term" value="F:DNA-binding transcription factor activity"/>
    <property type="evidence" value="ECO:0007669"/>
    <property type="project" value="TreeGrafter"/>
</dbReference>
<dbReference type="Proteomes" id="UP001139353">
    <property type="component" value="Unassembled WGS sequence"/>
</dbReference>
<dbReference type="EMBL" id="JAJLJH010000001">
    <property type="protein sequence ID" value="MCK9685424.1"/>
    <property type="molecule type" value="Genomic_DNA"/>
</dbReference>
<proteinExistence type="predicted"/>
<evidence type="ECO:0000256" key="4">
    <source>
        <dbReference type="PROSITE-ProRule" id="PRU00335"/>
    </source>
</evidence>
<dbReference type="PANTHER" id="PTHR30055:SF234">
    <property type="entry name" value="HTH-TYPE TRANSCRIPTIONAL REGULATOR BETI"/>
    <property type="match status" value="1"/>
</dbReference>
<sequence>MTNPPESLSSPARSTAGEAGRQPRQERSRHRVETILDVALALVVEQGAEALAMREVARRADVQISSIYQYFPSKAHIIRELAKRNLARVRLLLQDEVRRLLAEFDDAPPVAESVERLVDAYFAHYRDQPDALAVWAGAQSDHGLRELDLEDTRSTAEFLVMPLQRILGRDDRETVYPLALLVSEVTGAAARLALALESPLREQLIARHKAMLVATLEAHRT</sequence>
<evidence type="ECO:0000313" key="8">
    <source>
        <dbReference type="Proteomes" id="UP001139353"/>
    </source>
</evidence>
<dbReference type="InterPro" id="IPR041674">
    <property type="entry name" value="TetR_C_22"/>
</dbReference>
<keyword evidence="1" id="KW-0805">Transcription regulation</keyword>
<keyword evidence="8" id="KW-1185">Reference proteome</keyword>
<dbReference type="PROSITE" id="PS50977">
    <property type="entry name" value="HTH_TETR_2"/>
    <property type="match status" value="1"/>
</dbReference>
<evidence type="ECO:0000256" key="1">
    <source>
        <dbReference type="ARBA" id="ARBA00023015"/>
    </source>
</evidence>
<dbReference type="Pfam" id="PF17928">
    <property type="entry name" value="TetR_C_22"/>
    <property type="match status" value="1"/>
</dbReference>
<dbReference type="AlphaFoldDB" id="A0A9X1YFH9"/>
<comment type="caution">
    <text evidence="7">The sequence shown here is derived from an EMBL/GenBank/DDBJ whole genome shotgun (WGS) entry which is preliminary data.</text>
</comment>
<name>A0A9X1YFH9_9BURK</name>
<dbReference type="RefSeq" id="WP_275681427.1">
    <property type="nucleotide sequence ID" value="NZ_JAJLJH010000001.1"/>
</dbReference>
<reference evidence="7" key="1">
    <citation type="submission" date="2021-11" db="EMBL/GenBank/DDBJ databases">
        <title>BS-T2-15 a new species belonging to the Comamonadaceae family isolated from the soil of a French oak forest.</title>
        <authorList>
            <person name="Mieszkin S."/>
            <person name="Alain K."/>
        </authorList>
    </citation>
    <scope>NUCLEOTIDE SEQUENCE</scope>
    <source>
        <strain evidence="7">BS-T2-15</strain>
    </source>
</reference>
<dbReference type="Pfam" id="PF00440">
    <property type="entry name" value="TetR_N"/>
    <property type="match status" value="1"/>
</dbReference>
<dbReference type="GO" id="GO:0000976">
    <property type="term" value="F:transcription cis-regulatory region binding"/>
    <property type="evidence" value="ECO:0007669"/>
    <property type="project" value="TreeGrafter"/>
</dbReference>
<keyword evidence="2 4" id="KW-0238">DNA-binding</keyword>
<dbReference type="InterPro" id="IPR009057">
    <property type="entry name" value="Homeodomain-like_sf"/>
</dbReference>
<evidence type="ECO:0000259" key="6">
    <source>
        <dbReference type="PROSITE" id="PS50977"/>
    </source>
</evidence>
<keyword evidence="3" id="KW-0804">Transcription</keyword>
<feature type="compositionally biased region" description="Polar residues" evidence="5">
    <location>
        <begin position="1"/>
        <end position="13"/>
    </location>
</feature>
<protein>
    <submittedName>
        <fullName evidence="7">TetR/AcrR family transcriptional regulator</fullName>
    </submittedName>
</protein>
<evidence type="ECO:0000256" key="2">
    <source>
        <dbReference type="ARBA" id="ARBA00023125"/>
    </source>
</evidence>
<dbReference type="Gene3D" id="1.10.357.10">
    <property type="entry name" value="Tetracycline Repressor, domain 2"/>
    <property type="match status" value="1"/>
</dbReference>
<dbReference type="SUPFAM" id="SSF46689">
    <property type="entry name" value="Homeodomain-like"/>
    <property type="match status" value="1"/>
</dbReference>
<organism evidence="7 8">
    <name type="scientific">Scleromatobacter humisilvae</name>
    <dbReference type="NCBI Taxonomy" id="2897159"/>
    <lineage>
        <taxon>Bacteria</taxon>
        <taxon>Pseudomonadati</taxon>
        <taxon>Pseudomonadota</taxon>
        <taxon>Betaproteobacteria</taxon>
        <taxon>Burkholderiales</taxon>
        <taxon>Sphaerotilaceae</taxon>
        <taxon>Scleromatobacter</taxon>
    </lineage>
</organism>